<sequence length="125" mass="14414">MNFLTKLNLWGMQAMKAVRYMRFSEFVHNEDRLIESGNKKACDKVGNPGVDAIACIVPNTDAGKALHDPAVSIYMNGTKKTETKTEKDLLQHLKMYLIEEINYHKSLQMMNKKAIKRIKKILRKM</sequence>
<evidence type="ECO:0000313" key="2">
    <source>
        <dbReference type="Proteomes" id="UP000648187"/>
    </source>
</evidence>
<name>A0A835L7N6_SPOEX</name>
<dbReference type="EMBL" id="JACKWZ010000015">
    <property type="protein sequence ID" value="KAF9422577.1"/>
    <property type="molecule type" value="Genomic_DNA"/>
</dbReference>
<comment type="caution">
    <text evidence="1">The sequence shown here is derived from an EMBL/GenBank/DDBJ whole genome shotgun (WGS) entry which is preliminary data.</text>
</comment>
<evidence type="ECO:0000313" key="1">
    <source>
        <dbReference type="EMBL" id="KAF9422577.1"/>
    </source>
</evidence>
<accession>A0A835L7N6</accession>
<dbReference type="AlphaFoldDB" id="A0A835L7N6"/>
<reference evidence="1" key="1">
    <citation type="submission" date="2020-08" db="EMBL/GenBank/DDBJ databases">
        <title>Spodoptera exigua strain:BAW_Kor-Di-RS1 Genome sequencing and assembly.</title>
        <authorList>
            <person name="Kim J."/>
            <person name="Nam H.Y."/>
            <person name="Kwon M."/>
            <person name="Choi J.H."/>
            <person name="Cho S.R."/>
            <person name="Kim G.-H."/>
        </authorList>
    </citation>
    <scope>NUCLEOTIDE SEQUENCE</scope>
    <source>
        <strain evidence="1">BAW_Kor-Di-RS1</strain>
        <tissue evidence="1">Whole-body</tissue>
    </source>
</reference>
<organism evidence="1 2">
    <name type="scientific">Spodoptera exigua</name>
    <name type="common">Beet armyworm</name>
    <name type="synonym">Noctua fulgens</name>
    <dbReference type="NCBI Taxonomy" id="7107"/>
    <lineage>
        <taxon>Eukaryota</taxon>
        <taxon>Metazoa</taxon>
        <taxon>Ecdysozoa</taxon>
        <taxon>Arthropoda</taxon>
        <taxon>Hexapoda</taxon>
        <taxon>Insecta</taxon>
        <taxon>Pterygota</taxon>
        <taxon>Neoptera</taxon>
        <taxon>Endopterygota</taxon>
        <taxon>Lepidoptera</taxon>
        <taxon>Glossata</taxon>
        <taxon>Ditrysia</taxon>
        <taxon>Noctuoidea</taxon>
        <taxon>Noctuidae</taxon>
        <taxon>Amphipyrinae</taxon>
        <taxon>Spodoptera</taxon>
    </lineage>
</organism>
<proteinExistence type="predicted"/>
<dbReference type="Proteomes" id="UP000648187">
    <property type="component" value="Unassembled WGS sequence"/>
</dbReference>
<keyword evidence="2" id="KW-1185">Reference proteome</keyword>
<gene>
    <name evidence="1" type="ORF">HW555_001781</name>
</gene>
<protein>
    <submittedName>
        <fullName evidence="1">Uncharacterized protein</fullName>
    </submittedName>
</protein>